<comment type="caution">
    <text evidence="3">The sequence shown here is derived from an EMBL/GenBank/DDBJ whole genome shotgun (WGS) entry which is preliminary data.</text>
</comment>
<accession>A0AAN7VEF6</accession>
<gene>
    <name evidence="3" type="ORF">RI129_007436</name>
</gene>
<feature type="domain" description="C2" evidence="2">
    <location>
        <begin position="826"/>
        <end position="970"/>
    </location>
</feature>
<dbReference type="SUPFAM" id="SSF49562">
    <property type="entry name" value="C2 domain (Calcium/lipid-binding domain, CaLB)"/>
    <property type="match status" value="2"/>
</dbReference>
<evidence type="ECO:0000313" key="3">
    <source>
        <dbReference type="EMBL" id="KAK5643591.1"/>
    </source>
</evidence>
<feature type="region of interest" description="Disordered" evidence="1">
    <location>
        <begin position="697"/>
        <end position="716"/>
    </location>
</feature>
<evidence type="ECO:0000256" key="1">
    <source>
        <dbReference type="SAM" id="MobiDB-lite"/>
    </source>
</evidence>
<proteinExistence type="predicted"/>
<dbReference type="GO" id="GO:0034451">
    <property type="term" value="C:centriolar satellite"/>
    <property type="evidence" value="ECO:0007669"/>
    <property type="project" value="TreeGrafter"/>
</dbReference>
<dbReference type="PANTHER" id="PTHR21254">
    <property type="entry name" value="C2 DOMAIN-CONTAINING PROTEIN 3"/>
    <property type="match status" value="1"/>
</dbReference>
<feature type="region of interest" description="Disordered" evidence="1">
    <location>
        <begin position="151"/>
        <end position="173"/>
    </location>
</feature>
<dbReference type="GO" id="GO:0071539">
    <property type="term" value="P:protein localization to centrosome"/>
    <property type="evidence" value="ECO:0007669"/>
    <property type="project" value="TreeGrafter"/>
</dbReference>
<dbReference type="PANTHER" id="PTHR21254:SF1">
    <property type="entry name" value="C2 DOMAIN-CONTAINING PROTEIN 3"/>
    <property type="match status" value="1"/>
</dbReference>
<evidence type="ECO:0000313" key="4">
    <source>
        <dbReference type="Proteomes" id="UP001329430"/>
    </source>
</evidence>
<dbReference type="CDD" id="cd00030">
    <property type="entry name" value="C2"/>
    <property type="match status" value="1"/>
</dbReference>
<dbReference type="GO" id="GO:0005814">
    <property type="term" value="C:centriole"/>
    <property type="evidence" value="ECO:0007669"/>
    <property type="project" value="TreeGrafter"/>
</dbReference>
<protein>
    <recommendedName>
        <fullName evidence="2">C2 domain-containing protein</fullName>
    </recommendedName>
</protein>
<name>A0AAN7VEF6_9COLE</name>
<keyword evidence="4" id="KW-1185">Reference proteome</keyword>
<reference evidence="3 4" key="1">
    <citation type="journal article" date="2024" name="Insects">
        <title>An Improved Chromosome-Level Genome Assembly of the Firefly Pyrocoelia pectoralis.</title>
        <authorList>
            <person name="Fu X."/>
            <person name="Meyer-Rochow V.B."/>
            <person name="Ballantyne L."/>
            <person name="Zhu X."/>
        </authorList>
    </citation>
    <scope>NUCLEOTIDE SEQUENCE [LARGE SCALE GENOMIC DNA]</scope>
    <source>
        <strain evidence="3">XCY_ONT2</strain>
    </source>
</reference>
<dbReference type="EMBL" id="JAVRBK010000005">
    <property type="protein sequence ID" value="KAK5643591.1"/>
    <property type="molecule type" value="Genomic_DNA"/>
</dbReference>
<dbReference type="InterPro" id="IPR035892">
    <property type="entry name" value="C2_domain_sf"/>
</dbReference>
<dbReference type="PROSITE" id="PS50004">
    <property type="entry name" value="C2"/>
    <property type="match status" value="1"/>
</dbReference>
<dbReference type="InterPro" id="IPR000008">
    <property type="entry name" value="C2_dom"/>
</dbReference>
<dbReference type="GO" id="GO:0061511">
    <property type="term" value="P:centriole elongation"/>
    <property type="evidence" value="ECO:0007669"/>
    <property type="project" value="TreeGrafter"/>
</dbReference>
<feature type="compositionally biased region" description="Polar residues" evidence="1">
    <location>
        <begin position="164"/>
        <end position="173"/>
    </location>
</feature>
<organism evidence="3 4">
    <name type="scientific">Pyrocoelia pectoralis</name>
    <dbReference type="NCBI Taxonomy" id="417401"/>
    <lineage>
        <taxon>Eukaryota</taxon>
        <taxon>Metazoa</taxon>
        <taxon>Ecdysozoa</taxon>
        <taxon>Arthropoda</taxon>
        <taxon>Hexapoda</taxon>
        <taxon>Insecta</taxon>
        <taxon>Pterygota</taxon>
        <taxon>Neoptera</taxon>
        <taxon>Endopterygota</taxon>
        <taxon>Coleoptera</taxon>
        <taxon>Polyphaga</taxon>
        <taxon>Elateriformia</taxon>
        <taxon>Elateroidea</taxon>
        <taxon>Lampyridae</taxon>
        <taxon>Lampyrinae</taxon>
        <taxon>Pyrocoelia</taxon>
    </lineage>
</organism>
<dbReference type="Gene3D" id="2.60.40.150">
    <property type="entry name" value="C2 domain"/>
    <property type="match status" value="1"/>
</dbReference>
<dbReference type="Proteomes" id="UP001329430">
    <property type="component" value="Chromosome 5"/>
</dbReference>
<sequence>MSENAEILSARRATLVEQILEQGQRLRNAMVKSILDNDPFYIDAVDANKIKNSLKTTAHSNVIKNPRETVEKILGTNSNAKMSAEIPNVYCGCEICNIYKREISHSTKCQHIPPLHLLDRVKNKVHNSNGNGYDSEATDSTIRRLNLQNDGLRSGYSENKSHSEIQNPSEEITRSIQESYRSKAVEYFKYIDSMKILIHNLSLNPAGNKKALISSVDSKYRLPTSISHSYFVEYSIPDCLSNTSTMKSKSKVDSGLSPNLFRICSKKIQNEEIYFKHSSIHDIANLLQFNLKTIDIKFQVSSRTMKQKRANVLGSATFNMSLFEITKNVSYTDDFPIISEDFVLGTVKITLQLGCGRMYFGKEFVEFIDTNRKNSYSTVTQNTSTLNTPSTQTVHSVIYQSKVKEDTNKYVDNLCTAPPKPKPFLQGNVCKETFFDNGFASSTGTMRSEVKSIKDNEHLYGSQKNATLELSDVNQKIILYGLLYVSEAKYFEGPVNSYLSSQAFSLGDTLSSRVVYNSKDPVFNFYQKVPFLYDESFLKYLQSSSIVIDFWQRCDDEDVTIGTSQLSLYQFYVNYRNRVITNTLIQNQLPVTIADWWEPICSPINGKLYGQMKVLIAVGTATQIQNLEIERGLKDESLSVTYVPIVPETSSEKQIITETRKTDEVVNQKPPLLKKSNCTKKPLKDKDKKSLDVAVTNNNTKSPKAPPLLNNVPSVNIKNDSSKVVDKGVQSDINMESHVEEKNSNNTQNLLEAFLTQLLEQKQKNKFVENATNTDIDNSKITANKEANTEVVNNVSVISKCPTTELRKTSDLLDYLKDSLSLDSLTLDKKSLQSQNINDEDSFKACVIIEGALHLPCQRKCKVKKSRRKSPGTEESLPSTYVTFETVPGADLKVTPVVCLSANPHWDYKCDVSLPGDVLTSNQKRLIFKVWRKSNSNAPQPNLQTDVILGFAALDLTVLMAGLPSVQGWFNIVDFSSKCNGQIKIHITPLENISRFMNVKNIPSSYEVDSPDCSDNKPFKSNRSVVPSALLDIGEPPGELLSRALKRKFTELEEITQRLRTRLADVTKDDSDVSNDEFADEFERDINTLSVEEDYNMLDLSSSERNSDLHLQSFSRMENDVNNYLLKEVKSTDRCSAPSIYSKGIFQSESFPKGALSDSAYGGSVSQRYADSPNVLDTLDINYSSQLLTPRDKQLIAGKQQINTLLEKLSLLTGSSTDNVFPSRYVSGCSVNQENDVPTHINKPSNKLTQPASGFNLDSILNPELFDRLCSDDTSATSLTETNITEANDSSTTSILTQCSNLRQAPDGAGNYNTSISSISNSLNLN</sequence>
<dbReference type="Pfam" id="PF00168">
    <property type="entry name" value="C2"/>
    <property type="match status" value="1"/>
</dbReference>
<evidence type="ECO:0000259" key="2">
    <source>
        <dbReference type="PROSITE" id="PS50004"/>
    </source>
</evidence>
<dbReference type="GO" id="GO:0060271">
    <property type="term" value="P:cilium assembly"/>
    <property type="evidence" value="ECO:0007669"/>
    <property type="project" value="TreeGrafter"/>
</dbReference>